<evidence type="ECO:0000256" key="1">
    <source>
        <dbReference type="ARBA" id="ARBA00004871"/>
    </source>
</evidence>
<dbReference type="HAMAP" id="MF_00109">
    <property type="entry name" value="Shikimate_kinase"/>
    <property type="match status" value="1"/>
</dbReference>
<dbReference type="InterPro" id="IPR022893">
    <property type="entry name" value="Shikimate_DH_fam"/>
</dbReference>
<dbReference type="RefSeq" id="WP_002594865.1">
    <property type="nucleotide sequence ID" value="NZ_KB850998.1"/>
</dbReference>
<comment type="catalytic activity">
    <reaction evidence="6 8">
        <text>shikimate + NADP(+) = 3-dehydroshikimate + NADPH + H(+)</text>
        <dbReference type="Rhea" id="RHEA:17737"/>
        <dbReference type="ChEBI" id="CHEBI:15378"/>
        <dbReference type="ChEBI" id="CHEBI:16630"/>
        <dbReference type="ChEBI" id="CHEBI:36208"/>
        <dbReference type="ChEBI" id="CHEBI:57783"/>
        <dbReference type="ChEBI" id="CHEBI:58349"/>
        <dbReference type="EC" id="1.1.1.25"/>
    </reaction>
</comment>
<dbReference type="GO" id="GO:0019632">
    <property type="term" value="P:shikimate metabolic process"/>
    <property type="evidence" value="ECO:0007669"/>
    <property type="project" value="InterPro"/>
</dbReference>
<comment type="subcellular location">
    <subcellularLocation>
        <location evidence="7">Cytoplasm</location>
    </subcellularLocation>
</comment>
<organism evidence="11 12">
    <name type="scientific">[Clostridium] clostridioforme 90A8</name>
    <dbReference type="NCBI Taxonomy" id="999408"/>
    <lineage>
        <taxon>Bacteria</taxon>
        <taxon>Bacillati</taxon>
        <taxon>Bacillota</taxon>
        <taxon>Clostridia</taxon>
        <taxon>Lachnospirales</taxon>
        <taxon>Lachnospiraceae</taxon>
        <taxon>Enterocloster</taxon>
    </lineage>
</organism>
<feature type="domain" description="Quinate/shikimate 5-dehydrogenase/glutamyl-tRNA reductase" evidence="9">
    <location>
        <begin position="119"/>
        <end position="166"/>
    </location>
</feature>
<keyword evidence="5 7" id="KW-0057">Aromatic amino acid biosynthesis</keyword>
<dbReference type="GO" id="GO:0005737">
    <property type="term" value="C:cytoplasm"/>
    <property type="evidence" value="ECO:0007669"/>
    <property type="project" value="UniProtKB-SubCell"/>
</dbReference>
<keyword evidence="7" id="KW-0808">Transferase</keyword>
<dbReference type="GO" id="GO:0000287">
    <property type="term" value="F:magnesium ion binding"/>
    <property type="evidence" value="ECO:0007669"/>
    <property type="project" value="UniProtKB-UniRule"/>
</dbReference>
<dbReference type="GO" id="GO:0009073">
    <property type="term" value="P:aromatic amino acid family biosynthetic process"/>
    <property type="evidence" value="ECO:0007669"/>
    <property type="project" value="UniProtKB-KW"/>
</dbReference>
<comment type="caution">
    <text evidence="8">Lacks conserved residue(s) required for the propagation of feature annotation.</text>
</comment>
<comment type="pathway">
    <text evidence="7">Metabolic intermediate biosynthesis; chorismate biosynthesis; chorismate from D-erythrose 4-phosphate and phosphoenolpyruvate: step 5/7.</text>
</comment>
<dbReference type="InterPro" id="IPR013708">
    <property type="entry name" value="Shikimate_DH-bd_N"/>
</dbReference>
<keyword evidence="7" id="KW-0479">Metal-binding</keyword>
<dbReference type="Proteomes" id="UP000013085">
    <property type="component" value="Unassembled WGS sequence"/>
</dbReference>
<dbReference type="SUPFAM" id="SSF51735">
    <property type="entry name" value="NAD(P)-binding Rossmann-fold domains"/>
    <property type="match status" value="1"/>
</dbReference>
<keyword evidence="7" id="KW-0547">Nucleotide-binding</keyword>
<dbReference type="NCBIfam" id="TIGR00507">
    <property type="entry name" value="aroE"/>
    <property type="match status" value="1"/>
</dbReference>
<dbReference type="Pfam" id="PF01202">
    <property type="entry name" value="SKI"/>
    <property type="match status" value="1"/>
</dbReference>
<evidence type="ECO:0000256" key="5">
    <source>
        <dbReference type="ARBA" id="ARBA00023141"/>
    </source>
</evidence>
<comment type="subunit">
    <text evidence="8">Homodimer.</text>
</comment>
<keyword evidence="7" id="KW-0067">ATP-binding</keyword>
<evidence type="ECO:0000313" key="12">
    <source>
        <dbReference type="Proteomes" id="UP000013085"/>
    </source>
</evidence>
<dbReference type="SUPFAM" id="SSF52540">
    <property type="entry name" value="P-loop containing nucleoside triphosphate hydrolases"/>
    <property type="match status" value="1"/>
</dbReference>
<feature type="binding site" evidence="8">
    <location>
        <begin position="18"/>
        <end position="20"/>
    </location>
    <ligand>
        <name>shikimate</name>
        <dbReference type="ChEBI" id="CHEBI:36208"/>
    </ligand>
</feature>
<feature type="binding site" evidence="8">
    <location>
        <position position="65"/>
    </location>
    <ligand>
        <name>shikimate</name>
        <dbReference type="ChEBI" id="CHEBI:36208"/>
    </ligand>
</feature>
<feature type="binding site" evidence="8">
    <location>
        <position position="257"/>
    </location>
    <ligand>
        <name>shikimate</name>
        <dbReference type="ChEBI" id="CHEBI:36208"/>
    </ligand>
</feature>
<dbReference type="GO" id="GO:0050661">
    <property type="term" value="F:NADP binding"/>
    <property type="evidence" value="ECO:0007669"/>
    <property type="project" value="InterPro"/>
</dbReference>
<comment type="cofactor">
    <cofactor evidence="7">
        <name>Mg(2+)</name>
        <dbReference type="ChEBI" id="CHEBI:18420"/>
    </cofactor>
    <text evidence="7">Binds 1 Mg(2+) ion per subunit.</text>
</comment>
<dbReference type="InterPro" id="IPR011342">
    <property type="entry name" value="Shikimate_DH"/>
</dbReference>
<name>A0A0E2HEM7_9FIRM</name>
<feature type="binding site" evidence="7">
    <location>
        <position position="376"/>
    </location>
    <ligand>
        <name>substrate</name>
    </ligand>
</feature>
<sequence length="469" mass="51114">MDGKTRVCGLIANPVEHSMSPMMHNFFAQRTGVNLAYVPFKVEEDRVGDAVKGAYALNILGMNVTVPHKQRVMEFLSELDEDARAIGAVNTLVRTAAGYKGYNTDGAGFKRALAQAGIRTEGEHCLLIGAGGAAKAAAYVLAKGGAADIHILNRNETRARELADCINTLTGSGLAEALPLKEYRKLPARKGGYLAVQSTSVGMHPHVEDAVIDDPRFYEMIHTGVDIVYTPARTRFMKMVQEAGGRAVNGLDMLLYQGVIAYELWNPQVRVDSGTIKAAKQMIEDYLIRKQAGEGRGENLILIGFMGAGKTSVGEHFAARYRMPMIDTDKEIEAAAGMAISDIFATRGEEAFRRLETGVLEKLLKQGGRSVISVGGGLPLRAENRALLKQLGTVVYLDVLPETVMERIGADVSDRPMLHGSDVMGRIISLLESRKPYYLEASHIIVDVNGRDVDDIVEEIHRRAVDKTC</sequence>
<feature type="binding site" evidence="7">
    <location>
        <position position="415"/>
    </location>
    <ligand>
        <name>ATP</name>
        <dbReference type="ChEBI" id="CHEBI:30616"/>
    </ligand>
</feature>
<evidence type="ECO:0000259" key="9">
    <source>
        <dbReference type="Pfam" id="PF01488"/>
    </source>
</evidence>
<dbReference type="InterPro" id="IPR046346">
    <property type="entry name" value="Aminoacid_DH-like_N_sf"/>
</dbReference>
<dbReference type="HOGENOM" id="CLU_033897_0_0_9"/>
<feature type="binding site" evidence="8">
    <location>
        <position position="229"/>
    </location>
    <ligand>
        <name>shikimate</name>
        <dbReference type="ChEBI" id="CHEBI:36208"/>
    </ligand>
</feature>
<keyword evidence="7" id="KW-0460">Magnesium</keyword>
<keyword evidence="4 8" id="KW-0560">Oxidoreductase</keyword>
<keyword evidence="7" id="KW-0418">Kinase</keyword>
<dbReference type="Gene3D" id="3.40.50.720">
    <property type="entry name" value="NAD(P)-binding Rossmann-like Domain"/>
    <property type="match status" value="1"/>
</dbReference>
<dbReference type="InterPro" id="IPR036291">
    <property type="entry name" value="NAD(P)-bd_dom_sf"/>
</dbReference>
<keyword evidence="7" id="KW-0963">Cytoplasm</keyword>
<comment type="caution">
    <text evidence="11">The sequence shown here is derived from an EMBL/GenBank/DDBJ whole genome shotgun (WGS) entry which is preliminary data.</text>
</comment>
<dbReference type="GO" id="GO:0005524">
    <property type="term" value="F:ATP binding"/>
    <property type="evidence" value="ECO:0007669"/>
    <property type="project" value="UniProtKB-UniRule"/>
</dbReference>
<comment type="similarity">
    <text evidence="7">Belongs to the shikimate kinase family.</text>
</comment>
<dbReference type="EC" id="2.7.1.71" evidence="7"/>
<feature type="binding site" evidence="8">
    <location>
        <position position="90"/>
    </location>
    <ligand>
        <name>shikimate</name>
        <dbReference type="ChEBI" id="CHEBI:36208"/>
    </ligand>
</feature>
<evidence type="ECO:0000256" key="2">
    <source>
        <dbReference type="ARBA" id="ARBA00022605"/>
    </source>
</evidence>
<evidence type="ECO:0000256" key="7">
    <source>
        <dbReference type="HAMAP-Rule" id="MF_00109"/>
    </source>
</evidence>
<dbReference type="Pfam" id="PF08501">
    <property type="entry name" value="Shikimate_dh_N"/>
    <property type="match status" value="1"/>
</dbReference>
<comment type="function">
    <text evidence="8">Involved in the biosynthesis of the chorismate, which leads to the biosynthesis of aromatic amino acids. Catalyzes the reversible NADPH linked reduction of 3-dehydroshikimate (DHSA) to yield shikimate (SA).</text>
</comment>
<dbReference type="SUPFAM" id="SSF53223">
    <property type="entry name" value="Aminoacid dehydrogenase-like, N-terminal domain"/>
    <property type="match status" value="1"/>
</dbReference>
<dbReference type="GO" id="GO:0004764">
    <property type="term" value="F:shikimate 3-dehydrogenase (NADP+) activity"/>
    <property type="evidence" value="ECO:0007669"/>
    <property type="project" value="UniProtKB-UniRule"/>
</dbReference>
<dbReference type="InterPro" id="IPR000623">
    <property type="entry name" value="Shikimate_kinase/TSH1"/>
</dbReference>
<dbReference type="AlphaFoldDB" id="A0A0E2HEM7"/>
<dbReference type="GO" id="GO:0004765">
    <property type="term" value="F:shikimate kinase activity"/>
    <property type="evidence" value="ECO:0007669"/>
    <property type="project" value="UniProtKB-UniRule"/>
</dbReference>
<dbReference type="PATRIC" id="fig|999408.3.peg.935"/>
<feature type="binding site" evidence="8">
    <location>
        <position position="81"/>
    </location>
    <ligand>
        <name>NADP(+)</name>
        <dbReference type="ChEBI" id="CHEBI:58349"/>
    </ligand>
</feature>
<dbReference type="Gene3D" id="3.40.50.300">
    <property type="entry name" value="P-loop containing nucleotide triphosphate hydrolases"/>
    <property type="match status" value="1"/>
</dbReference>
<dbReference type="GO" id="GO:0009423">
    <property type="term" value="P:chorismate biosynthetic process"/>
    <property type="evidence" value="ECO:0007669"/>
    <property type="project" value="UniProtKB-UniRule"/>
</dbReference>
<protein>
    <recommendedName>
        <fullName evidence="7 8">Multifunctional fusion protein</fullName>
    </recommendedName>
    <domain>
        <recommendedName>
            <fullName evidence="7">Shikimate kinase</fullName>
            <shortName evidence="7">SK</shortName>
            <ecNumber evidence="7">2.7.1.71</ecNumber>
        </recommendedName>
    </domain>
    <domain>
        <recommendedName>
            <fullName evidence="8">Shikimate dehydrogenase (NADP(+))</fullName>
            <shortName evidence="8">SDH</shortName>
            <ecNumber evidence="8">1.1.1.25</ecNumber>
        </recommendedName>
    </domain>
</protein>
<feature type="binding site" evidence="8">
    <location>
        <position position="227"/>
    </location>
    <ligand>
        <name>NADP(+)</name>
        <dbReference type="ChEBI" id="CHEBI:58349"/>
    </ligand>
</feature>
<feature type="binding site" evidence="7">
    <location>
        <position position="451"/>
    </location>
    <ligand>
        <name>ATP</name>
        <dbReference type="ChEBI" id="CHEBI:30616"/>
    </ligand>
</feature>
<keyword evidence="3 8" id="KW-0521">NADP</keyword>
<evidence type="ECO:0000259" key="10">
    <source>
        <dbReference type="Pfam" id="PF08501"/>
    </source>
</evidence>
<keyword evidence="2 7" id="KW-0028">Amino-acid biosynthesis</keyword>
<dbReference type="GO" id="GO:0008652">
    <property type="term" value="P:amino acid biosynthetic process"/>
    <property type="evidence" value="ECO:0007669"/>
    <property type="project" value="UniProtKB-KW"/>
</dbReference>
<dbReference type="HAMAP" id="MF_00222">
    <property type="entry name" value="Shikimate_DH_AroE"/>
    <property type="match status" value="1"/>
</dbReference>
<comment type="subunit">
    <text evidence="7">Monomer.</text>
</comment>
<feature type="binding site" evidence="7">
    <location>
        <position position="353"/>
    </location>
    <ligand>
        <name>substrate</name>
    </ligand>
</feature>
<evidence type="ECO:0000256" key="8">
    <source>
        <dbReference type="HAMAP-Rule" id="MF_00222"/>
    </source>
</evidence>
<dbReference type="Gene3D" id="3.40.50.10860">
    <property type="entry name" value="Leucine Dehydrogenase, chain A, domain 1"/>
    <property type="match status" value="1"/>
</dbReference>
<dbReference type="Pfam" id="PF01488">
    <property type="entry name" value="Shikimate_DH"/>
    <property type="match status" value="1"/>
</dbReference>
<evidence type="ECO:0000256" key="6">
    <source>
        <dbReference type="ARBA" id="ARBA00049442"/>
    </source>
</evidence>
<dbReference type="PANTHER" id="PTHR21089">
    <property type="entry name" value="SHIKIMATE DEHYDROGENASE"/>
    <property type="match status" value="1"/>
</dbReference>
<feature type="binding site" evidence="8">
    <location>
        <position position="105"/>
    </location>
    <ligand>
        <name>shikimate</name>
        <dbReference type="ChEBI" id="CHEBI:36208"/>
    </ligand>
</feature>
<dbReference type="CDD" id="cd00464">
    <property type="entry name" value="SK"/>
    <property type="match status" value="1"/>
</dbReference>
<accession>A0A0E2HEM7</accession>
<feature type="domain" description="Shikimate dehydrogenase substrate binding N-terminal" evidence="10">
    <location>
        <begin position="10"/>
        <end position="92"/>
    </location>
</feature>
<gene>
    <name evidence="7" type="primary">aroK</name>
    <name evidence="8" type="synonym">aroE</name>
    <name evidence="11" type="ORF">HMPREF1090_00881</name>
</gene>
<comment type="catalytic activity">
    <reaction evidence="7">
        <text>shikimate + ATP = 3-phosphoshikimate + ADP + H(+)</text>
        <dbReference type="Rhea" id="RHEA:13121"/>
        <dbReference type="ChEBI" id="CHEBI:15378"/>
        <dbReference type="ChEBI" id="CHEBI:30616"/>
        <dbReference type="ChEBI" id="CHEBI:36208"/>
        <dbReference type="ChEBI" id="CHEBI:145989"/>
        <dbReference type="ChEBI" id="CHEBI:456216"/>
        <dbReference type="EC" id="2.7.1.71"/>
    </reaction>
</comment>
<dbReference type="PRINTS" id="PR01100">
    <property type="entry name" value="SHIKIMTKNASE"/>
</dbReference>
<dbReference type="InterPro" id="IPR006151">
    <property type="entry name" value="Shikm_DH/Glu-tRNA_Rdtase"/>
</dbReference>
<dbReference type="EMBL" id="AGYR01000006">
    <property type="protein sequence ID" value="ENZ19009.1"/>
    <property type="molecule type" value="Genomic_DNA"/>
</dbReference>
<comment type="function">
    <text evidence="7">Catalyzes the specific phosphorylation of the 3-hydroxyl group of shikimic acid using ATP as a cosubstrate.</text>
</comment>
<evidence type="ECO:0000256" key="3">
    <source>
        <dbReference type="ARBA" id="ARBA00022857"/>
    </source>
</evidence>
<dbReference type="InterPro" id="IPR027417">
    <property type="entry name" value="P-loop_NTPase"/>
</dbReference>
<feature type="binding site" evidence="8">
    <location>
        <begin position="129"/>
        <end position="133"/>
    </location>
    <ligand>
        <name>NADP(+)</name>
        <dbReference type="ChEBI" id="CHEBI:58349"/>
    </ligand>
</feature>
<proteinExistence type="inferred from homology"/>
<dbReference type="UniPathway" id="UPA00053">
    <property type="reaction ID" value="UER00087"/>
</dbReference>
<dbReference type="PANTHER" id="PTHR21089:SF1">
    <property type="entry name" value="BIFUNCTIONAL 3-DEHYDROQUINATE DEHYDRATASE_SHIKIMATE DEHYDROGENASE, CHLOROPLASTIC"/>
    <property type="match status" value="1"/>
</dbReference>
<comment type="similarity">
    <text evidence="8">Belongs to the shikimate dehydrogenase family.</text>
</comment>
<feature type="active site" description="Proton acceptor" evidence="8">
    <location>
        <position position="69"/>
    </location>
</feature>
<comment type="pathway">
    <text evidence="1 8">Metabolic intermediate biosynthesis; chorismate biosynthesis; chorismate from D-erythrose 4-phosphate and phosphoenolpyruvate: step 4/7.</text>
</comment>
<feature type="binding site" evidence="7">
    <location>
        <begin position="307"/>
        <end position="312"/>
    </location>
    <ligand>
        <name>ATP</name>
        <dbReference type="ChEBI" id="CHEBI:30616"/>
    </ligand>
</feature>
<evidence type="ECO:0000313" key="11">
    <source>
        <dbReference type="EMBL" id="ENZ19009.1"/>
    </source>
</evidence>
<feature type="binding site" evidence="7">
    <location>
        <position position="329"/>
    </location>
    <ligand>
        <name>substrate</name>
    </ligand>
</feature>
<feature type="binding site" evidence="8">
    <location>
        <position position="250"/>
    </location>
    <ligand>
        <name>NADP(+)</name>
        <dbReference type="ChEBI" id="CHEBI:58349"/>
    </ligand>
</feature>
<dbReference type="CDD" id="cd01065">
    <property type="entry name" value="NAD_bind_Shikimate_DH"/>
    <property type="match status" value="1"/>
</dbReference>
<evidence type="ECO:0000256" key="4">
    <source>
        <dbReference type="ARBA" id="ARBA00023002"/>
    </source>
</evidence>
<reference evidence="11 12" key="1">
    <citation type="submission" date="2013-01" db="EMBL/GenBank/DDBJ databases">
        <title>The Genome Sequence of Clostridium clostridioforme 90A8.</title>
        <authorList>
            <consortium name="The Broad Institute Genome Sequencing Platform"/>
            <person name="Earl A."/>
            <person name="Ward D."/>
            <person name="Feldgarden M."/>
            <person name="Gevers D."/>
            <person name="Courvalin P."/>
            <person name="Lambert T."/>
            <person name="Walker B."/>
            <person name="Young S.K."/>
            <person name="Zeng Q."/>
            <person name="Gargeya S."/>
            <person name="Fitzgerald M."/>
            <person name="Haas B."/>
            <person name="Abouelleil A."/>
            <person name="Alvarado L."/>
            <person name="Arachchi H.M."/>
            <person name="Berlin A.M."/>
            <person name="Chapman S.B."/>
            <person name="Dewar J."/>
            <person name="Goldberg J."/>
            <person name="Griggs A."/>
            <person name="Gujja S."/>
            <person name="Hansen M."/>
            <person name="Howarth C."/>
            <person name="Imamovic A."/>
            <person name="Larimer J."/>
            <person name="McCowan C."/>
            <person name="Murphy C."/>
            <person name="Neiman D."/>
            <person name="Pearson M."/>
            <person name="Priest M."/>
            <person name="Roberts A."/>
            <person name="Saif S."/>
            <person name="Shea T."/>
            <person name="Sisk P."/>
            <person name="Sykes S."/>
            <person name="Wortman J."/>
            <person name="Nusbaum C."/>
            <person name="Birren B."/>
        </authorList>
    </citation>
    <scope>NUCLEOTIDE SEQUENCE [LARGE SCALE GENOMIC DNA]</scope>
    <source>
        <strain evidence="11 12">90A8</strain>
    </source>
</reference>
<feature type="binding site" evidence="7">
    <location>
        <position position="434"/>
    </location>
    <ligand>
        <name>substrate</name>
    </ligand>
</feature>
<feature type="binding site" evidence="7">
    <location>
        <position position="311"/>
    </location>
    <ligand>
        <name>Mg(2+)</name>
        <dbReference type="ChEBI" id="CHEBI:18420"/>
    </ligand>
</feature>
<dbReference type="EC" id="1.1.1.25" evidence="8"/>
<dbReference type="InterPro" id="IPR031322">
    <property type="entry name" value="Shikimate/glucono_kinase"/>
</dbReference>